<reference evidence="1" key="1">
    <citation type="submission" date="2014-09" db="EMBL/GenBank/DDBJ databases">
        <authorList>
            <person name="Magalhaes I.L.F."/>
            <person name="Oliveira U."/>
            <person name="Santos F.R."/>
            <person name="Vidigal T.H.D.A."/>
            <person name="Brescovit A.D."/>
            <person name="Santos A.J."/>
        </authorList>
    </citation>
    <scope>NUCLEOTIDE SEQUENCE</scope>
    <source>
        <tissue evidence="1">Shoot tissue taken approximately 20 cm above the soil surface</tissue>
    </source>
</reference>
<reference evidence="1" key="2">
    <citation type="journal article" date="2015" name="Data Brief">
        <title>Shoot transcriptome of the giant reed, Arundo donax.</title>
        <authorList>
            <person name="Barrero R.A."/>
            <person name="Guerrero F.D."/>
            <person name="Moolhuijzen P."/>
            <person name="Goolsby J.A."/>
            <person name="Tidwell J."/>
            <person name="Bellgard S.E."/>
            <person name="Bellgard M.I."/>
        </authorList>
    </citation>
    <scope>NUCLEOTIDE SEQUENCE</scope>
    <source>
        <tissue evidence="1">Shoot tissue taken approximately 20 cm above the soil surface</tissue>
    </source>
</reference>
<protein>
    <submittedName>
        <fullName evidence="1">Uncharacterized protein</fullName>
    </submittedName>
</protein>
<dbReference type="EMBL" id="GBRH01178249">
    <property type="protein sequence ID" value="JAE19647.1"/>
    <property type="molecule type" value="Transcribed_RNA"/>
</dbReference>
<organism evidence="1">
    <name type="scientific">Arundo donax</name>
    <name type="common">Giant reed</name>
    <name type="synonym">Donax arundinaceus</name>
    <dbReference type="NCBI Taxonomy" id="35708"/>
    <lineage>
        <taxon>Eukaryota</taxon>
        <taxon>Viridiplantae</taxon>
        <taxon>Streptophyta</taxon>
        <taxon>Embryophyta</taxon>
        <taxon>Tracheophyta</taxon>
        <taxon>Spermatophyta</taxon>
        <taxon>Magnoliopsida</taxon>
        <taxon>Liliopsida</taxon>
        <taxon>Poales</taxon>
        <taxon>Poaceae</taxon>
        <taxon>PACMAD clade</taxon>
        <taxon>Arundinoideae</taxon>
        <taxon>Arundineae</taxon>
        <taxon>Arundo</taxon>
    </lineage>
</organism>
<evidence type="ECO:0000313" key="1">
    <source>
        <dbReference type="EMBL" id="JAE19647.1"/>
    </source>
</evidence>
<dbReference type="AlphaFoldDB" id="A0A0A9G587"/>
<name>A0A0A9G587_ARUDO</name>
<accession>A0A0A9G587</accession>
<sequence length="58" mass="6401">MTTNSHISEILVLGHEMAALWTSRATDPDLQLKAVTVWRSMESLVPSTKSLILSLYAS</sequence>
<proteinExistence type="predicted"/>